<name>U4QHP1_9HYPH</name>
<dbReference type="Proteomes" id="UP000016944">
    <property type="component" value="Plasmid IRBL74_p"/>
</dbReference>
<dbReference type="AlphaFoldDB" id="U4QHP1"/>
<dbReference type="HOGENOM" id="CLU_2773107_0_0_5"/>
<sequence>MVSVQERRRSQGILLELTVVHSQRRLCAFEAVVVRYPRIKLLCPFIPDVSIAITRSLKQSFRLSGLQRC</sequence>
<evidence type="ECO:0000313" key="2">
    <source>
        <dbReference type="Proteomes" id="UP000016944"/>
    </source>
</evidence>
<protein>
    <submittedName>
        <fullName evidence="1">Uncharacterized protein</fullName>
    </submittedName>
</protein>
<keyword evidence="1" id="KW-0614">Plasmid</keyword>
<dbReference type="KEGG" id="rir:BN877_p0105"/>
<evidence type="ECO:0000313" key="1">
    <source>
        <dbReference type="EMBL" id="CDI11834.1"/>
    </source>
</evidence>
<dbReference type="EMBL" id="HG518324">
    <property type="protein sequence ID" value="CDI11834.1"/>
    <property type="molecule type" value="Genomic_DNA"/>
</dbReference>
<geneLocation type="plasmid" evidence="1 2">
    <name>IRBL74_p</name>
</geneLocation>
<gene>
    <name evidence="1" type="ORF">BN877_p0105</name>
</gene>
<reference evidence="1 2" key="1">
    <citation type="journal article" date="2013" name="Genome Announc.">
        <title>Complete Genome Sequence of the Sesbania Symbiont and Rice Growth-Promoting Endophyte Rhizobium sp. Strain IRBG74.</title>
        <authorList>
            <person name="Crook M.B."/>
            <person name="Mitra S."/>
            <person name="Ane J.M."/>
            <person name="Sadowsky M.J."/>
            <person name="Gyaneshwar P."/>
        </authorList>
    </citation>
    <scope>NUCLEOTIDE SEQUENCE [LARGE SCALE GENOMIC DNA]</scope>
    <source>
        <strain evidence="1 2">IRBG74</strain>
        <plasmid evidence="2">IRBL74_p</plasmid>
    </source>
</reference>
<proteinExistence type="predicted"/>
<accession>U4QHP1</accession>
<organism evidence="1 2">
    <name type="scientific">Agrobacterium pusense</name>
    <dbReference type="NCBI Taxonomy" id="648995"/>
    <lineage>
        <taxon>Bacteria</taxon>
        <taxon>Pseudomonadati</taxon>
        <taxon>Pseudomonadota</taxon>
        <taxon>Alphaproteobacteria</taxon>
        <taxon>Hyphomicrobiales</taxon>
        <taxon>Rhizobiaceae</taxon>
        <taxon>Rhizobium/Agrobacterium group</taxon>
        <taxon>Agrobacterium</taxon>
    </lineage>
</organism>